<name>A6G7W5_9BACT</name>
<keyword evidence="3" id="KW-1185">Reference proteome</keyword>
<dbReference type="EMBL" id="ABCS01000036">
    <property type="protein sequence ID" value="EDM78058.1"/>
    <property type="molecule type" value="Genomic_DNA"/>
</dbReference>
<proteinExistence type="predicted"/>
<feature type="compositionally biased region" description="Pro residues" evidence="1">
    <location>
        <begin position="63"/>
        <end position="75"/>
    </location>
</feature>
<reference evidence="2 3" key="1">
    <citation type="submission" date="2007-06" db="EMBL/GenBank/DDBJ databases">
        <authorList>
            <person name="Shimkets L."/>
            <person name="Ferriera S."/>
            <person name="Johnson J."/>
            <person name="Kravitz S."/>
            <person name="Beeson K."/>
            <person name="Sutton G."/>
            <person name="Rogers Y.-H."/>
            <person name="Friedman R."/>
            <person name="Frazier M."/>
            <person name="Venter J.C."/>
        </authorList>
    </citation>
    <scope>NUCLEOTIDE SEQUENCE [LARGE SCALE GENOMIC DNA]</scope>
    <source>
        <strain evidence="2 3">SIR-1</strain>
    </source>
</reference>
<comment type="caution">
    <text evidence="2">The sequence shown here is derived from an EMBL/GenBank/DDBJ whole genome shotgun (WGS) entry which is preliminary data.</text>
</comment>
<evidence type="ECO:0000313" key="2">
    <source>
        <dbReference type="EMBL" id="EDM78058.1"/>
    </source>
</evidence>
<sequence>MVEAERMYDSSRARRLLAVASLSLVPLACDADPQPAGAKAKSDDAKVEAPAEVAEPEPEPEPAKPAPGLQPPPADFPKQAKDSIGWEELETVLNLPRGQGLTEAQVVAALGQPNERRAADPMFPVEGKPDAKEVTLSYEQGPGITLRASGGVQFTFSDFDEKLRELYPGDPAVSLIGQSCDEVARRVTFMDEVGSYTSCKHYGEGWFYDLTVMCRDTASSVVVVWEPLPPGMTPGKDHC</sequence>
<accession>A6G7W5</accession>
<feature type="region of interest" description="Disordered" evidence="1">
    <location>
        <begin position="28"/>
        <end position="80"/>
    </location>
</feature>
<dbReference type="AlphaFoldDB" id="A6G7W5"/>
<organism evidence="2 3">
    <name type="scientific">Plesiocystis pacifica SIR-1</name>
    <dbReference type="NCBI Taxonomy" id="391625"/>
    <lineage>
        <taxon>Bacteria</taxon>
        <taxon>Pseudomonadati</taxon>
        <taxon>Myxococcota</taxon>
        <taxon>Polyangia</taxon>
        <taxon>Nannocystales</taxon>
        <taxon>Nannocystaceae</taxon>
        <taxon>Plesiocystis</taxon>
    </lineage>
</organism>
<evidence type="ECO:0000313" key="3">
    <source>
        <dbReference type="Proteomes" id="UP000005801"/>
    </source>
</evidence>
<protein>
    <submittedName>
        <fullName evidence="2">Uncharacterized protein</fullName>
    </submittedName>
</protein>
<gene>
    <name evidence="2" type="ORF">PPSIR1_23614</name>
</gene>
<evidence type="ECO:0000256" key="1">
    <source>
        <dbReference type="SAM" id="MobiDB-lite"/>
    </source>
</evidence>
<dbReference type="Proteomes" id="UP000005801">
    <property type="component" value="Unassembled WGS sequence"/>
</dbReference>
<feature type="compositionally biased region" description="Basic and acidic residues" evidence="1">
    <location>
        <begin position="40"/>
        <end position="49"/>
    </location>
</feature>